<dbReference type="Proteomes" id="UP000252255">
    <property type="component" value="Unassembled WGS sequence"/>
</dbReference>
<proteinExistence type="predicted"/>
<evidence type="ECO:0000313" key="2">
    <source>
        <dbReference type="Proteomes" id="UP000252255"/>
    </source>
</evidence>
<dbReference type="EMBL" id="JPWI01000001">
    <property type="protein sequence ID" value="RCK49212.1"/>
    <property type="molecule type" value="Genomic_DNA"/>
</dbReference>
<dbReference type="Pfam" id="PF10082">
    <property type="entry name" value="BBP2_2"/>
    <property type="match status" value="1"/>
</dbReference>
<sequence length="405" mass="45684">MVICVGAMFWGSPPVQAQSTDSTANRHTVPEDQRHIRLGRFVLTPEITSRAQYDDNIFLTESNRQSDVITTLAPRLALSGDWPFFQMHLAMGGELGFFARSDDDNYQDADLKAAGSLDLGTSSLDGAIDWQRRHDPRGSNDVSTAAREPVIYRDVRAHIGGRYVTRGWRYESRLSLRRVEFDDSTAINGTLIRNDDRNRLETRETIRALLPLDLGREAYGEMTLNQRQYDRTPDDSGLNRDSAGFQMLGGMRFDLTDLIRADLAAGWMSQSYVDPSFGNINDYTLRADIDWSVTRLSHLTLNAARTVRETTVTGASGILAFDFGIGISHELRRNLQIGLNATYSDEDFQQVTRQDRIATFGLNADYHLNRFARISGAIDHDIRQSNSSGEDYRRLQSLISLKLEM</sequence>
<reference evidence="1 2" key="1">
    <citation type="submission" date="2014-07" db="EMBL/GenBank/DDBJ databases">
        <title>Draft genome sequence of Thalassospira profundimaris PR54-5.</title>
        <authorList>
            <person name="Lai Q."/>
            <person name="Shao Z."/>
        </authorList>
    </citation>
    <scope>NUCLEOTIDE SEQUENCE [LARGE SCALE GENOMIC DNA]</scope>
    <source>
        <strain evidence="1 2">PR54-5</strain>
    </source>
</reference>
<name>A0A367X957_9PROT</name>
<evidence type="ECO:0008006" key="3">
    <source>
        <dbReference type="Google" id="ProtNLM"/>
    </source>
</evidence>
<comment type="caution">
    <text evidence="1">The sequence shown here is derived from an EMBL/GenBank/DDBJ whole genome shotgun (WGS) entry which is preliminary data.</text>
</comment>
<dbReference type="AlphaFoldDB" id="A0A367X957"/>
<gene>
    <name evidence="1" type="ORF">TH30_02495</name>
</gene>
<accession>A0A367X957</accession>
<protein>
    <recommendedName>
        <fullName evidence="3">Outer membrane beta-barrel protein</fullName>
    </recommendedName>
</protein>
<organism evidence="1 2">
    <name type="scientific">Thalassospira profundimaris</name>
    <dbReference type="NCBI Taxonomy" id="502049"/>
    <lineage>
        <taxon>Bacteria</taxon>
        <taxon>Pseudomonadati</taxon>
        <taxon>Pseudomonadota</taxon>
        <taxon>Alphaproteobacteria</taxon>
        <taxon>Rhodospirillales</taxon>
        <taxon>Thalassospiraceae</taxon>
        <taxon>Thalassospira</taxon>
    </lineage>
</organism>
<evidence type="ECO:0000313" key="1">
    <source>
        <dbReference type="EMBL" id="RCK49212.1"/>
    </source>
</evidence>
<dbReference type="InterPro" id="IPR018759">
    <property type="entry name" value="BBP2_2"/>
</dbReference>